<keyword evidence="7" id="KW-1185">Reference proteome</keyword>
<gene>
    <name evidence="6" type="ORF">CALMAC_LOCUS3965</name>
</gene>
<protein>
    <recommendedName>
        <fullName evidence="5">CN hydrolase domain-containing protein</fullName>
    </recommendedName>
</protein>
<evidence type="ECO:0000259" key="5">
    <source>
        <dbReference type="PROSITE" id="PS50263"/>
    </source>
</evidence>
<dbReference type="SUPFAM" id="SSF56317">
    <property type="entry name" value="Carbon-nitrogen hydrolase"/>
    <property type="match status" value="1"/>
</dbReference>
<keyword evidence="4" id="KW-0732">Signal</keyword>
<dbReference type="InterPro" id="IPR003010">
    <property type="entry name" value="C-N_Hydrolase"/>
</dbReference>
<feature type="signal peptide" evidence="4">
    <location>
        <begin position="1"/>
        <end position="18"/>
    </location>
</feature>
<dbReference type="PANTHER" id="PTHR10609:SF14">
    <property type="entry name" value="BIOTINIDASE"/>
    <property type="match status" value="1"/>
</dbReference>
<dbReference type="Gene3D" id="3.60.110.10">
    <property type="entry name" value="Carbon-nitrogen hydrolase"/>
    <property type="match status" value="1"/>
</dbReference>
<dbReference type="PANTHER" id="PTHR10609">
    <property type="entry name" value="BIOTINIDASE-RELATED"/>
    <property type="match status" value="1"/>
</dbReference>
<name>A0A653BV30_CALMS</name>
<evidence type="ECO:0000256" key="3">
    <source>
        <dbReference type="SAM" id="Phobius"/>
    </source>
</evidence>
<dbReference type="InterPro" id="IPR036526">
    <property type="entry name" value="C-N_Hydrolase_sf"/>
</dbReference>
<accession>A0A653BV30</accession>
<sequence length="533" mass="59411">MSIHFCSIFFFVLTGALGASDYYDAAVVEVQFPFRNITQEDELLNSTIQEYIRLIKSVPTNLDIIVFPESALGEAEPTPVPAPFKQLLCNSTAPEYKDYLKQLSCAAMEKKTTVVINVREVVDCKDPPSDEYCTRHGNKLDSVLHNTDVVFDHNGHVAARYRKWNLFGESSKSITRSPEVVTFKTKANDTFGIFTCFDIMFDVPTLNLTRNMHVKNVIFPNHWFSELPYLTALQAQHMWAQENDVVLLTAGANTPHTGSGGTGMFVGHKGALDQIMLPSLSGSKLLLHKVPRMNASAYTTFNNIASDEDIDALAAEMDNFTLQRDPVLDEQNSVQLNTKKSTVTEEICHGKSVKTCCRFKVNFTVNSTALPPGKKAYTYHMGVFNGEVSPWTRKAGIESCAIMACLTDDPMSCGKRFPKYSDIVWPITFNSIEVLGNFTNVEDKIQYPNSLLASLRSISPMKTSWTKEVQDDVVLRTHSLVQPQSRILTFGIYGRDFSRDGPPPSYSAASLNTIVSVLVIVILISAVELFQIY</sequence>
<keyword evidence="2" id="KW-0378">Hydrolase</keyword>
<dbReference type="OrthoDB" id="10250282at2759"/>
<feature type="domain" description="CN hydrolase" evidence="5">
    <location>
        <begin position="23"/>
        <end position="292"/>
    </location>
</feature>
<evidence type="ECO:0000256" key="1">
    <source>
        <dbReference type="ARBA" id="ARBA00008225"/>
    </source>
</evidence>
<dbReference type="Pfam" id="PF19018">
    <property type="entry name" value="Vanin_C"/>
    <property type="match status" value="1"/>
</dbReference>
<evidence type="ECO:0000256" key="2">
    <source>
        <dbReference type="ARBA" id="ARBA00022801"/>
    </source>
</evidence>
<organism evidence="6 7">
    <name type="scientific">Callosobruchus maculatus</name>
    <name type="common">Southern cowpea weevil</name>
    <name type="synonym">Pulse bruchid</name>
    <dbReference type="NCBI Taxonomy" id="64391"/>
    <lineage>
        <taxon>Eukaryota</taxon>
        <taxon>Metazoa</taxon>
        <taxon>Ecdysozoa</taxon>
        <taxon>Arthropoda</taxon>
        <taxon>Hexapoda</taxon>
        <taxon>Insecta</taxon>
        <taxon>Pterygota</taxon>
        <taxon>Neoptera</taxon>
        <taxon>Endopterygota</taxon>
        <taxon>Coleoptera</taxon>
        <taxon>Polyphaga</taxon>
        <taxon>Cucujiformia</taxon>
        <taxon>Chrysomeloidea</taxon>
        <taxon>Chrysomelidae</taxon>
        <taxon>Bruchinae</taxon>
        <taxon>Bruchini</taxon>
        <taxon>Callosobruchus</taxon>
    </lineage>
</organism>
<dbReference type="PROSITE" id="PS50263">
    <property type="entry name" value="CN_HYDROLASE"/>
    <property type="match status" value="1"/>
</dbReference>
<dbReference type="Pfam" id="PF00795">
    <property type="entry name" value="CN_hydrolase"/>
    <property type="match status" value="1"/>
</dbReference>
<dbReference type="EMBL" id="CAACVG010005561">
    <property type="protein sequence ID" value="VEN39429.1"/>
    <property type="molecule type" value="Genomic_DNA"/>
</dbReference>
<dbReference type="AlphaFoldDB" id="A0A653BV30"/>
<dbReference type="InterPro" id="IPR043957">
    <property type="entry name" value="Vanin_C"/>
</dbReference>
<comment type="similarity">
    <text evidence="1">Belongs to the carbon-nitrogen hydrolase superfamily. BTD/VNN family.</text>
</comment>
<evidence type="ECO:0000256" key="4">
    <source>
        <dbReference type="SAM" id="SignalP"/>
    </source>
</evidence>
<proteinExistence type="inferred from homology"/>
<dbReference type="Proteomes" id="UP000410492">
    <property type="component" value="Unassembled WGS sequence"/>
</dbReference>
<dbReference type="GO" id="GO:0016787">
    <property type="term" value="F:hydrolase activity"/>
    <property type="evidence" value="ECO:0007669"/>
    <property type="project" value="UniProtKB-KW"/>
</dbReference>
<evidence type="ECO:0000313" key="7">
    <source>
        <dbReference type="Proteomes" id="UP000410492"/>
    </source>
</evidence>
<evidence type="ECO:0000313" key="6">
    <source>
        <dbReference type="EMBL" id="VEN39429.1"/>
    </source>
</evidence>
<dbReference type="InterPro" id="IPR040154">
    <property type="entry name" value="Biotinidase/VNN"/>
</dbReference>
<keyword evidence="3" id="KW-0812">Transmembrane</keyword>
<reference evidence="6 7" key="1">
    <citation type="submission" date="2019-01" db="EMBL/GenBank/DDBJ databases">
        <authorList>
            <person name="Sayadi A."/>
        </authorList>
    </citation>
    <scope>NUCLEOTIDE SEQUENCE [LARGE SCALE GENOMIC DNA]</scope>
</reference>
<feature type="transmembrane region" description="Helical" evidence="3">
    <location>
        <begin position="509"/>
        <end position="530"/>
    </location>
</feature>
<feature type="chain" id="PRO_5024794800" description="CN hydrolase domain-containing protein" evidence="4">
    <location>
        <begin position="19"/>
        <end position="533"/>
    </location>
</feature>
<keyword evidence="3" id="KW-1133">Transmembrane helix</keyword>
<keyword evidence="3" id="KW-0472">Membrane</keyword>